<feature type="domain" description="Histidine kinase" evidence="6">
    <location>
        <begin position="664"/>
        <end position="879"/>
    </location>
</feature>
<dbReference type="SUPFAM" id="SSF47384">
    <property type="entry name" value="Homodimeric domain of signal transducing histidine kinase"/>
    <property type="match status" value="1"/>
</dbReference>
<dbReference type="InterPro" id="IPR036097">
    <property type="entry name" value="HisK_dim/P_sf"/>
</dbReference>
<dbReference type="PANTHER" id="PTHR45569:SF1">
    <property type="entry name" value="SENSOR PROTEIN KDPD"/>
    <property type="match status" value="1"/>
</dbReference>
<dbReference type="Gene3D" id="1.10.287.130">
    <property type="match status" value="1"/>
</dbReference>
<dbReference type="SMART" id="SM00065">
    <property type="entry name" value="GAF"/>
    <property type="match status" value="2"/>
</dbReference>
<gene>
    <name evidence="7" type="ORF">KDW_08100</name>
</gene>
<dbReference type="EMBL" id="BKZW01000001">
    <property type="protein sequence ID" value="GER86648.1"/>
    <property type="molecule type" value="Genomic_DNA"/>
</dbReference>
<dbReference type="InterPro" id="IPR052023">
    <property type="entry name" value="Histidine_kinase_KdpD"/>
</dbReference>
<evidence type="ECO:0000256" key="1">
    <source>
        <dbReference type="ARBA" id="ARBA00000085"/>
    </source>
</evidence>
<dbReference type="InterPro" id="IPR036890">
    <property type="entry name" value="HATPase_C_sf"/>
</dbReference>
<accession>A0A5J4KCU9</accession>
<evidence type="ECO:0000313" key="8">
    <source>
        <dbReference type="Proteomes" id="UP000326912"/>
    </source>
</evidence>
<keyword evidence="4" id="KW-0808">Transferase</keyword>
<dbReference type="Gene3D" id="3.30.450.40">
    <property type="match status" value="2"/>
</dbReference>
<dbReference type="Pfam" id="PF00512">
    <property type="entry name" value="HisKA"/>
    <property type="match status" value="1"/>
</dbReference>
<dbReference type="PROSITE" id="PS50109">
    <property type="entry name" value="HIS_KIN"/>
    <property type="match status" value="1"/>
</dbReference>
<name>A0A5J4KCU9_9CHLR</name>
<dbReference type="AlphaFoldDB" id="A0A5J4KCU9"/>
<dbReference type="GO" id="GO:0005886">
    <property type="term" value="C:plasma membrane"/>
    <property type="evidence" value="ECO:0007669"/>
    <property type="project" value="TreeGrafter"/>
</dbReference>
<reference evidence="7 8" key="1">
    <citation type="submission" date="2019-10" db="EMBL/GenBank/DDBJ databases">
        <title>Dictyobacter vulcani sp. nov., within the class Ktedonobacteria, isolated from soil of volcanic Mt. Zao.</title>
        <authorList>
            <person name="Zheng Y."/>
            <person name="Wang C.M."/>
            <person name="Sakai Y."/>
            <person name="Abe K."/>
            <person name="Yokota A."/>
            <person name="Yabe S."/>
        </authorList>
    </citation>
    <scope>NUCLEOTIDE SEQUENCE [LARGE SCALE GENOMIC DNA]</scope>
    <source>
        <strain evidence="7 8">W12</strain>
    </source>
</reference>
<dbReference type="PANTHER" id="PTHR45569">
    <property type="entry name" value="SENSOR PROTEIN KDPD"/>
    <property type="match status" value="1"/>
</dbReference>
<dbReference type="SMART" id="SM00387">
    <property type="entry name" value="HATPase_c"/>
    <property type="match status" value="1"/>
</dbReference>
<evidence type="ECO:0000313" key="7">
    <source>
        <dbReference type="EMBL" id="GER86648.1"/>
    </source>
</evidence>
<dbReference type="Pfam" id="PF02518">
    <property type="entry name" value="HATPase_c"/>
    <property type="match status" value="1"/>
</dbReference>
<dbReference type="Proteomes" id="UP000326912">
    <property type="component" value="Unassembled WGS sequence"/>
</dbReference>
<proteinExistence type="predicted"/>
<keyword evidence="5" id="KW-0902">Two-component regulatory system</keyword>
<dbReference type="SUPFAM" id="SSF55781">
    <property type="entry name" value="GAF domain-like"/>
    <property type="match status" value="2"/>
</dbReference>
<dbReference type="Gene3D" id="3.30.565.10">
    <property type="entry name" value="Histidine kinase-like ATPase, C-terminal domain"/>
    <property type="match status" value="1"/>
</dbReference>
<dbReference type="GO" id="GO:0000155">
    <property type="term" value="F:phosphorelay sensor kinase activity"/>
    <property type="evidence" value="ECO:0007669"/>
    <property type="project" value="InterPro"/>
</dbReference>
<dbReference type="SMART" id="SM00388">
    <property type="entry name" value="HisKA"/>
    <property type="match status" value="1"/>
</dbReference>
<comment type="catalytic activity">
    <reaction evidence="1">
        <text>ATP + protein L-histidine = ADP + protein N-phospho-L-histidine.</text>
        <dbReference type="EC" id="2.7.13.3"/>
    </reaction>
</comment>
<protein>
    <recommendedName>
        <fullName evidence="2">histidine kinase</fullName>
        <ecNumber evidence="2">2.7.13.3</ecNumber>
    </recommendedName>
</protein>
<dbReference type="SUPFAM" id="SSF55874">
    <property type="entry name" value="ATPase domain of HSP90 chaperone/DNA topoisomerase II/histidine kinase"/>
    <property type="match status" value="1"/>
</dbReference>
<keyword evidence="3" id="KW-0597">Phosphoprotein</keyword>
<dbReference type="EC" id="2.7.13.3" evidence="2"/>
<evidence type="ECO:0000256" key="2">
    <source>
        <dbReference type="ARBA" id="ARBA00012438"/>
    </source>
</evidence>
<evidence type="ECO:0000259" key="6">
    <source>
        <dbReference type="PROSITE" id="PS50109"/>
    </source>
</evidence>
<keyword evidence="8" id="KW-1185">Reference proteome</keyword>
<dbReference type="PRINTS" id="PR00344">
    <property type="entry name" value="BCTRLSENSOR"/>
</dbReference>
<dbReference type="InterPro" id="IPR003661">
    <property type="entry name" value="HisK_dim/P_dom"/>
</dbReference>
<organism evidence="7 8">
    <name type="scientific">Dictyobacter vulcani</name>
    <dbReference type="NCBI Taxonomy" id="2607529"/>
    <lineage>
        <taxon>Bacteria</taxon>
        <taxon>Bacillati</taxon>
        <taxon>Chloroflexota</taxon>
        <taxon>Ktedonobacteria</taxon>
        <taxon>Ktedonobacterales</taxon>
        <taxon>Dictyobacteraceae</taxon>
        <taxon>Dictyobacter</taxon>
    </lineage>
</organism>
<evidence type="ECO:0000256" key="3">
    <source>
        <dbReference type="ARBA" id="ARBA00022553"/>
    </source>
</evidence>
<keyword evidence="4" id="KW-0418">Kinase</keyword>
<dbReference type="RefSeq" id="WP_151754746.1">
    <property type="nucleotide sequence ID" value="NZ_BKZW01000001.1"/>
</dbReference>
<comment type="caution">
    <text evidence="7">The sequence shown here is derived from an EMBL/GenBank/DDBJ whole genome shotgun (WGS) entry which is preliminary data.</text>
</comment>
<evidence type="ECO:0000256" key="4">
    <source>
        <dbReference type="ARBA" id="ARBA00022777"/>
    </source>
</evidence>
<evidence type="ECO:0000256" key="5">
    <source>
        <dbReference type="ARBA" id="ARBA00023012"/>
    </source>
</evidence>
<dbReference type="Gene3D" id="3.30.450.20">
    <property type="entry name" value="PAS domain"/>
    <property type="match status" value="1"/>
</dbReference>
<dbReference type="InterPro" id="IPR003018">
    <property type="entry name" value="GAF"/>
</dbReference>
<dbReference type="CDD" id="cd00082">
    <property type="entry name" value="HisKA"/>
    <property type="match status" value="1"/>
</dbReference>
<sequence>MEARTHTSALEESAIIERVARIVFSVRGAKPDYTRLAAELESAVPFDVFGVVLLRHDRQAVRVTVCQRDGGGWKAFLHQHPLTDSMLQQVLNQPALQVRDYPDGLDGSPATSGDALSSYHQLRSTLIAPLKVENRVLGTLELGSTALHTYADHHLQRLVDAVVKMLAASIESVQLGGNAAIQDRQRQALKDVTSALTSKMELSTVLKQIVTGVSKALGGASFITLQDRQTATLHLEAQAELDEKLLEHLLQHSHMSEKSILWQTIKRRQPVVSIDLATDEHYPENQGLATELGLRSLYCYPLANGPAVYGVLVLCSTETGGFTPLKTDILALFANQATVAIHNGMLLTSVNQRRRFQSSLERFELVQHTREARTVEEQEREELKLLREMREETQRTFGVSLPYLMRWVSEQLLTQNERNLQEIRSAIEHEQLVDPFKSSLETEHMTVSPIFLEEPVLQPDAPFSETQALLAQTAESALTRAAMIGELSRLITHLKQSTNWVRDPWFVVDPDGSCLFMNPAARQWCELNLEAMSTDYYLHMLVSSVVQGQALGPSIEEVFAHLLPRIRDEQALRNYLQDFAQESMYRPEFRCVLANEPLDVQASKRSELNGNGMRDEGATSDHHYQFTRYPLYTQSGQLEAIALQVQDVTEQVREEKNRSALLSAFSHDLRTPLTTIKAAVTGLLQSDLDWEEADRNDMLVDIDSEADHLTMLVNALIELSRIEMGAMELKLEWCDVAEILYATTKKLQRALAGRQLLPEIPATLPLVYADHARLGQVFYNLVENAARHSPDFSTISLVIDILHHEKEELRVRVIDHGVRIPEDDCERIFTSFQSQASSYGNGLALATCKGIIEAHQGRIWAGASDEGGSCFTFLLPIHPQTVTHLETRMLAGPDEIDRISHTRS</sequence>
<dbReference type="InterPro" id="IPR004358">
    <property type="entry name" value="Sig_transdc_His_kin-like_C"/>
</dbReference>
<dbReference type="Pfam" id="PF13185">
    <property type="entry name" value="GAF_2"/>
    <property type="match status" value="1"/>
</dbReference>
<dbReference type="InterPro" id="IPR003594">
    <property type="entry name" value="HATPase_dom"/>
</dbReference>
<dbReference type="InterPro" id="IPR029016">
    <property type="entry name" value="GAF-like_dom_sf"/>
</dbReference>
<dbReference type="InterPro" id="IPR005467">
    <property type="entry name" value="His_kinase_dom"/>
</dbReference>